<dbReference type="InterPro" id="IPR000847">
    <property type="entry name" value="LysR_HTH_N"/>
</dbReference>
<evidence type="ECO:0000256" key="4">
    <source>
        <dbReference type="ARBA" id="ARBA00023163"/>
    </source>
</evidence>
<evidence type="ECO:0000313" key="5">
    <source>
        <dbReference type="EMBL" id="ARP99466.1"/>
    </source>
</evidence>
<accession>A0A1W6ZPZ3</accession>
<dbReference type="AlphaFoldDB" id="A0A1W6ZPZ3"/>
<keyword evidence="4" id="KW-0804">Transcription</keyword>
<dbReference type="PANTHER" id="PTHR30579:SF7">
    <property type="entry name" value="HTH-TYPE TRANSCRIPTIONAL REGULATOR LRHA-RELATED"/>
    <property type="match status" value="1"/>
</dbReference>
<dbReference type="Gene3D" id="3.40.190.10">
    <property type="entry name" value="Periplasmic binding protein-like II"/>
    <property type="match status" value="2"/>
</dbReference>
<sequence>MQRRHESMNIPIELLRSFVSIQETGSFTRSAEQLRLTQPAISAQIKRLQQLVGGEVFAKSAFGVSLTEKGEIVSRYARRILAMNDQILSLSGSGSVSKSLRIGIPNVFADSMLSNVIVACRGGSDGERTQFSCEPSQDLARSLASGYLDLAFIVSPRNPPAQPIYRWSEQLCWSCARDFLLSPGASIPLLSWPHGISDQAAIEALENAGLQYLIVFVASDLAGHLAALRSRMGYFVLPERVVPADLKIAREHYLPSLPTCEAGIYIREGLETSKPVLAIADVMADIIGPRTGNPSMRPREKV</sequence>
<dbReference type="InterPro" id="IPR036388">
    <property type="entry name" value="WH-like_DNA-bd_sf"/>
</dbReference>
<organism evidence="5 6">
    <name type="scientific">Pseudorhodoplanes sinuspersici</name>
    <dbReference type="NCBI Taxonomy" id="1235591"/>
    <lineage>
        <taxon>Bacteria</taxon>
        <taxon>Pseudomonadati</taxon>
        <taxon>Pseudomonadota</taxon>
        <taxon>Alphaproteobacteria</taxon>
        <taxon>Hyphomicrobiales</taxon>
        <taxon>Pseudorhodoplanes</taxon>
    </lineage>
</organism>
<dbReference type="PRINTS" id="PR00039">
    <property type="entry name" value="HTHLYSR"/>
</dbReference>
<dbReference type="InterPro" id="IPR050176">
    <property type="entry name" value="LTTR"/>
</dbReference>
<dbReference type="InterPro" id="IPR005119">
    <property type="entry name" value="LysR_subst-bd"/>
</dbReference>
<dbReference type="PROSITE" id="PS50931">
    <property type="entry name" value="HTH_LYSR"/>
    <property type="match status" value="1"/>
</dbReference>
<dbReference type="Pfam" id="PF03466">
    <property type="entry name" value="LysR_substrate"/>
    <property type="match status" value="1"/>
</dbReference>
<dbReference type="SUPFAM" id="SSF53850">
    <property type="entry name" value="Periplasmic binding protein-like II"/>
    <property type="match status" value="1"/>
</dbReference>
<keyword evidence="3" id="KW-0238">DNA-binding</keyword>
<dbReference type="Gene3D" id="1.10.10.10">
    <property type="entry name" value="Winged helix-like DNA-binding domain superfamily/Winged helix DNA-binding domain"/>
    <property type="match status" value="1"/>
</dbReference>
<dbReference type="KEGG" id="psin:CAK95_10495"/>
<dbReference type="OrthoDB" id="9803735at2"/>
<evidence type="ECO:0000256" key="2">
    <source>
        <dbReference type="ARBA" id="ARBA00023015"/>
    </source>
</evidence>
<dbReference type="SUPFAM" id="SSF46785">
    <property type="entry name" value="Winged helix' DNA-binding domain"/>
    <property type="match status" value="1"/>
</dbReference>
<dbReference type="GO" id="GO:0003700">
    <property type="term" value="F:DNA-binding transcription factor activity"/>
    <property type="evidence" value="ECO:0007669"/>
    <property type="project" value="InterPro"/>
</dbReference>
<proteinExistence type="inferred from homology"/>
<dbReference type="InterPro" id="IPR036390">
    <property type="entry name" value="WH_DNA-bd_sf"/>
</dbReference>
<name>A0A1W6ZPZ3_9HYPH</name>
<dbReference type="PANTHER" id="PTHR30579">
    <property type="entry name" value="TRANSCRIPTIONAL REGULATOR"/>
    <property type="match status" value="1"/>
</dbReference>
<keyword evidence="6" id="KW-1185">Reference proteome</keyword>
<protein>
    <submittedName>
        <fullName evidence="5">Uncharacterized protein</fullName>
    </submittedName>
</protein>
<evidence type="ECO:0000313" key="6">
    <source>
        <dbReference type="Proteomes" id="UP000194137"/>
    </source>
</evidence>
<dbReference type="STRING" id="1235591.CAK95_10495"/>
<gene>
    <name evidence="5" type="ORF">CAK95_10495</name>
</gene>
<evidence type="ECO:0000256" key="3">
    <source>
        <dbReference type="ARBA" id="ARBA00023125"/>
    </source>
</evidence>
<reference evidence="5 6" key="1">
    <citation type="submission" date="2017-05" db="EMBL/GenBank/DDBJ databases">
        <title>Full genome sequence of Pseudorhodoplanes sinuspersici.</title>
        <authorList>
            <person name="Dastgheib S.M.M."/>
            <person name="Shavandi M."/>
            <person name="Tirandaz H."/>
        </authorList>
    </citation>
    <scope>NUCLEOTIDE SEQUENCE [LARGE SCALE GENOMIC DNA]</scope>
    <source>
        <strain evidence="5 6">RIPI110</strain>
    </source>
</reference>
<evidence type="ECO:0000256" key="1">
    <source>
        <dbReference type="ARBA" id="ARBA00009437"/>
    </source>
</evidence>
<keyword evidence="2" id="KW-0805">Transcription regulation</keyword>
<comment type="similarity">
    <text evidence="1">Belongs to the LysR transcriptional regulatory family.</text>
</comment>
<dbReference type="GO" id="GO:0003677">
    <property type="term" value="F:DNA binding"/>
    <property type="evidence" value="ECO:0007669"/>
    <property type="project" value="UniProtKB-KW"/>
</dbReference>
<dbReference type="Pfam" id="PF00126">
    <property type="entry name" value="HTH_1"/>
    <property type="match status" value="1"/>
</dbReference>
<dbReference type="Proteomes" id="UP000194137">
    <property type="component" value="Chromosome"/>
</dbReference>
<dbReference type="EMBL" id="CP021112">
    <property type="protein sequence ID" value="ARP99466.1"/>
    <property type="molecule type" value="Genomic_DNA"/>
</dbReference>